<comment type="caution">
    <text evidence="1">The sequence shown here is derived from an EMBL/GenBank/DDBJ whole genome shotgun (WGS) entry which is preliminary data.</text>
</comment>
<protein>
    <submittedName>
        <fullName evidence="1">Uncharacterized protein</fullName>
    </submittedName>
</protein>
<accession>A0ACC2GMT0</accession>
<evidence type="ECO:0000313" key="2">
    <source>
        <dbReference type="Proteomes" id="UP001157502"/>
    </source>
</evidence>
<proteinExistence type="predicted"/>
<gene>
    <name evidence="1" type="ORF">DPEC_G00139680</name>
</gene>
<sequence>MEYLGCYAAAEYGGIVRREVGVTCLAPTWITVRFTNARELRNAGPRDGYKLPHFTWVQLTCPGCSSAPVLLLNCESDHMRGQWEAFLALWLIDTSKPLLA</sequence>
<organism evidence="1 2">
    <name type="scientific">Dallia pectoralis</name>
    <name type="common">Alaska blackfish</name>
    <dbReference type="NCBI Taxonomy" id="75939"/>
    <lineage>
        <taxon>Eukaryota</taxon>
        <taxon>Metazoa</taxon>
        <taxon>Chordata</taxon>
        <taxon>Craniata</taxon>
        <taxon>Vertebrata</taxon>
        <taxon>Euteleostomi</taxon>
        <taxon>Actinopterygii</taxon>
        <taxon>Neopterygii</taxon>
        <taxon>Teleostei</taxon>
        <taxon>Protacanthopterygii</taxon>
        <taxon>Esociformes</taxon>
        <taxon>Umbridae</taxon>
        <taxon>Dallia</taxon>
    </lineage>
</organism>
<evidence type="ECO:0000313" key="1">
    <source>
        <dbReference type="EMBL" id="KAJ8004765.1"/>
    </source>
</evidence>
<name>A0ACC2GMT0_DALPE</name>
<keyword evidence="2" id="KW-1185">Reference proteome</keyword>
<reference evidence="1" key="1">
    <citation type="submission" date="2021-05" db="EMBL/GenBank/DDBJ databases">
        <authorList>
            <person name="Pan Q."/>
            <person name="Jouanno E."/>
            <person name="Zahm M."/>
            <person name="Klopp C."/>
            <person name="Cabau C."/>
            <person name="Louis A."/>
            <person name="Berthelot C."/>
            <person name="Parey E."/>
            <person name="Roest Crollius H."/>
            <person name="Montfort J."/>
            <person name="Robinson-Rechavi M."/>
            <person name="Bouchez O."/>
            <person name="Lampietro C."/>
            <person name="Lopez Roques C."/>
            <person name="Donnadieu C."/>
            <person name="Postlethwait J."/>
            <person name="Bobe J."/>
            <person name="Dillon D."/>
            <person name="Chandos A."/>
            <person name="von Hippel F."/>
            <person name="Guiguen Y."/>
        </authorList>
    </citation>
    <scope>NUCLEOTIDE SEQUENCE</scope>
    <source>
        <strain evidence="1">YG-Jan2019</strain>
    </source>
</reference>
<dbReference type="EMBL" id="CM055738">
    <property type="protein sequence ID" value="KAJ8004765.1"/>
    <property type="molecule type" value="Genomic_DNA"/>
</dbReference>
<dbReference type="Proteomes" id="UP001157502">
    <property type="component" value="Chromosome 11"/>
</dbReference>